<gene>
    <name evidence="1" type="ORF">ACI1P1_16925</name>
</gene>
<keyword evidence="2" id="KW-1185">Reference proteome</keyword>
<evidence type="ECO:0000313" key="2">
    <source>
        <dbReference type="Proteomes" id="UP001631969"/>
    </source>
</evidence>
<comment type="caution">
    <text evidence="1">The sequence shown here is derived from an EMBL/GenBank/DDBJ whole genome shotgun (WGS) entry which is preliminary data.</text>
</comment>
<dbReference type="EMBL" id="JBJURJ010000011">
    <property type="protein sequence ID" value="MFM9329982.1"/>
    <property type="molecule type" value="Genomic_DNA"/>
</dbReference>
<name>A0ACC7P6M6_9BACL</name>
<evidence type="ECO:0000313" key="1">
    <source>
        <dbReference type="EMBL" id="MFM9329982.1"/>
    </source>
</evidence>
<accession>A0ACC7P6M6</accession>
<organism evidence="1 2">
    <name type="scientific">Paenibacillus mesotrionivorans</name>
    <dbReference type="NCBI Taxonomy" id="3160968"/>
    <lineage>
        <taxon>Bacteria</taxon>
        <taxon>Bacillati</taxon>
        <taxon>Bacillota</taxon>
        <taxon>Bacilli</taxon>
        <taxon>Bacillales</taxon>
        <taxon>Paenibacillaceae</taxon>
        <taxon>Paenibacillus</taxon>
    </lineage>
</organism>
<proteinExistence type="predicted"/>
<protein>
    <submittedName>
        <fullName evidence="1">TetR/AcrR family transcriptional regulator</fullName>
    </submittedName>
</protein>
<reference evidence="1" key="1">
    <citation type="submission" date="2024-12" db="EMBL/GenBank/DDBJ databases">
        <authorList>
            <person name="Wu N."/>
        </authorList>
    </citation>
    <scope>NUCLEOTIDE SEQUENCE</scope>
    <source>
        <strain evidence="1">P15</strain>
    </source>
</reference>
<dbReference type="Proteomes" id="UP001631969">
    <property type="component" value="Unassembled WGS sequence"/>
</dbReference>
<sequence length="195" mass="22758">MPKIVDHSERKLEIAEATWRVVKQKGIKGVSVRNIAQESGLSPGALRHYFPDQEQLLVFVMQVVKDRVSARIQQVYQMELPPVRKVLSILLEMVPTDEERRTEMEVWFEFTFHMKKTNPDAFDSQHDGIYQGMVRLLAYLEREGKMRESLDLDLEAERLYAVLDGLALHMLLDRARLDSRRARQVLEQHLASICR</sequence>